<keyword evidence="3" id="KW-0645">Protease</keyword>
<organism evidence="10 11">
    <name type="scientific">Coptis chinensis</name>
    <dbReference type="NCBI Taxonomy" id="261450"/>
    <lineage>
        <taxon>Eukaryota</taxon>
        <taxon>Viridiplantae</taxon>
        <taxon>Streptophyta</taxon>
        <taxon>Embryophyta</taxon>
        <taxon>Tracheophyta</taxon>
        <taxon>Spermatophyta</taxon>
        <taxon>Magnoliopsida</taxon>
        <taxon>Ranunculales</taxon>
        <taxon>Ranunculaceae</taxon>
        <taxon>Coptidoideae</taxon>
        <taxon>Coptis</taxon>
    </lineage>
</organism>
<protein>
    <recommendedName>
        <fullName evidence="9">Peptidase S54 rhomboid domain-containing protein</fullName>
    </recommendedName>
</protein>
<dbReference type="Pfam" id="PF01694">
    <property type="entry name" value="Rhomboid"/>
    <property type="match status" value="1"/>
</dbReference>
<evidence type="ECO:0000256" key="4">
    <source>
        <dbReference type="ARBA" id="ARBA00022692"/>
    </source>
</evidence>
<feature type="domain" description="Peptidase S54 rhomboid" evidence="9">
    <location>
        <begin position="98"/>
        <end position="168"/>
    </location>
</feature>
<evidence type="ECO:0000259" key="9">
    <source>
        <dbReference type="Pfam" id="PF01694"/>
    </source>
</evidence>
<evidence type="ECO:0000256" key="3">
    <source>
        <dbReference type="ARBA" id="ARBA00022670"/>
    </source>
</evidence>
<dbReference type="InterPro" id="IPR022764">
    <property type="entry name" value="Peptidase_S54_rhomboid_dom"/>
</dbReference>
<comment type="caution">
    <text evidence="10">The sequence shown here is derived from an EMBL/GenBank/DDBJ whole genome shotgun (WGS) entry which is preliminary data.</text>
</comment>
<dbReference type="GO" id="GO:0006508">
    <property type="term" value="P:proteolysis"/>
    <property type="evidence" value="ECO:0007669"/>
    <property type="project" value="UniProtKB-KW"/>
</dbReference>
<feature type="transmembrane region" description="Helical" evidence="8">
    <location>
        <begin position="136"/>
        <end position="167"/>
    </location>
</feature>
<keyword evidence="4 8" id="KW-0812">Transmembrane</keyword>
<keyword evidence="7 8" id="KW-0472">Membrane</keyword>
<comment type="similarity">
    <text evidence="2">Belongs to the peptidase S54 family.</text>
</comment>
<evidence type="ECO:0000313" key="10">
    <source>
        <dbReference type="EMBL" id="KAF9594137.1"/>
    </source>
</evidence>
<keyword evidence="11" id="KW-1185">Reference proteome</keyword>
<dbReference type="PANTHER" id="PTHR43066:SF1">
    <property type="entry name" value="RHOMBOID PROTEIN 2"/>
    <property type="match status" value="1"/>
</dbReference>
<evidence type="ECO:0000256" key="2">
    <source>
        <dbReference type="ARBA" id="ARBA00009045"/>
    </source>
</evidence>
<dbReference type="SUPFAM" id="SSF144091">
    <property type="entry name" value="Rhomboid-like"/>
    <property type="match status" value="1"/>
</dbReference>
<dbReference type="GO" id="GO:0016020">
    <property type="term" value="C:membrane"/>
    <property type="evidence" value="ECO:0007669"/>
    <property type="project" value="UniProtKB-SubCell"/>
</dbReference>
<comment type="subcellular location">
    <subcellularLocation>
        <location evidence="1">Membrane</location>
        <topology evidence="1">Multi-pass membrane protein</topology>
    </subcellularLocation>
</comment>
<name>A0A835H9F1_9MAGN</name>
<dbReference type="InterPro" id="IPR035952">
    <property type="entry name" value="Rhomboid-like_sf"/>
</dbReference>
<dbReference type="PANTHER" id="PTHR43066">
    <property type="entry name" value="RHOMBOID-RELATED PROTEIN"/>
    <property type="match status" value="1"/>
</dbReference>
<evidence type="ECO:0000256" key="1">
    <source>
        <dbReference type="ARBA" id="ARBA00004141"/>
    </source>
</evidence>
<evidence type="ECO:0000256" key="5">
    <source>
        <dbReference type="ARBA" id="ARBA00022801"/>
    </source>
</evidence>
<dbReference type="AlphaFoldDB" id="A0A835H9F1"/>
<reference evidence="10 11" key="1">
    <citation type="submission" date="2020-10" db="EMBL/GenBank/DDBJ databases">
        <title>The Coptis chinensis genome and diversification of protoberbering-type alkaloids.</title>
        <authorList>
            <person name="Wang B."/>
            <person name="Shu S."/>
            <person name="Song C."/>
            <person name="Liu Y."/>
        </authorList>
    </citation>
    <scope>NUCLEOTIDE SEQUENCE [LARGE SCALE GENOMIC DNA]</scope>
    <source>
        <strain evidence="10">HL-2020</strain>
        <tissue evidence="10">Leaf</tissue>
    </source>
</reference>
<evidence type="ECO:0000256" key="6">
    <source>
        <dbReference type="ARBA" id="ARBA00022989"/>
    </source>
</evidence>
<evidence type="ECO:0000256" key="8">
    <source>
        <dbReference type="SAM" id="Phobius"/>
    </source>
</evidence>
<dbReference type="Gene3D" id="1.20.1540.10">
    <property type="entry name" value="Rhomboid-like"/>
    <property type="match status" value="1"/>
</dbReference>
<proteinExistence type="inferred from homology"/>
<accession>A0A835H9F1</accession>
<evidence type="ECO:0000313" key="11">
    <source>
        <dbReference type="Proteomes" id="UP000631114"/>
    </source>
</evidence>
<dbReference type="OrthoDB" id="10257275at2759"/>
<evidence type="ECO:0000256" key="7">
    <source>
        <dbReference type="ARBA" id="ARBA00023136"/>
    </source>
</evidence>
<dbReference type="EMBL" id="JADFTS010000008">
    <property type="protein sequence ID" value="KAF9594137.1"/>
    <property type="molecule type" value="Genomic_DNA"/>
</dbReference>
<gene>
    <name evidence="10" type="ORF">IFM89_028391</name>
</gene>
<sequence length="232" mass="26168">MDRGDGRRGTRGMLPLLAVHTIHEYYRSERKPPVTAGLLLANTLIYLRPGVLDTLLPTLNEVWFNPHLILKHQDLKRFFLSPFYHMGLLFFDYKRAFYYEHAVGFSGVLFALKVVLNSQEDENSYVHGLIVPARYAVWAELVLIQLMVPGVSFIGHLGGILAGILYLRLKGSYPGSDPVVTLLRGVSGVLRRSVNFVRDLFGFQGRGFLVGELSESRGKEFWCLAMLGMHVS</sequence>
<keyword evidence="5" id="KW-0378">Hydrolase</keyword>
<keyword evidence="6 8" id="KW-1133">Transmembrane helix</keyword>
<dbReference type="GO" id="GO:0004252">
    <property type="term" value="F:serine-type endopeptidase activity"/>
    <property type="evidence" value="ECO:0007669"/>
    <property type="project" value="InterPro"/>
</dbReference>
<dbReference type="Proteomes" id="UP000631114">
    <property type="component" value="Unassembled WGS sequence"/>
</dbReference>